<dbReference type="AlphaFoldDB" id="A0A830HIM9"/>
<accession>A0A830HIM9</accession>
<evidence type="ECO:0000313" key="2">
    <source>
        <dbReference type="Proteomes" id="UP000660262"/>
    </source>
</evidence>
<sequence>MPRPDLTQAHTSQVKRHIIALAVANQDDDERIRGWANQLAAHARARCANQGEGSSSMRAAAARRTFDEKVEHALSHNASTWETEMDAEQFADSVNRIELAVENLTLALAEEEKLR</sequence>
<keyword evidence="2" id="KW-1185">Reference proteome</keyword>
<dbReference type="EMBL" id="BNJQ01000014">
    <property type="protein sequence ID" value="GHP06708.1"/>
    <property type="molecule type" value="Genomic_DNA"/>
</dbReference>
<comment type="caution">
    <text evidence="1">The sequence shown here is derived from an EMBL/GenBank/DDBJ whole genome shotgun (WGS) entry which is preliminary data.</text>
</comment>
<gene>
    <name evidence="1" type="ORF">PPROV_000545300</name>
</gene>
<proteinExistence type="predicted"/>
<evidence type="ECO:0000313" key="1">
    <source>
        <dbReference type="EMBL" id="GHP06708.1"/>
    </source>
</evidence>
<protein>
    <submittedName>
        <fullName evidence="1">Uncharacterized protein</fullName>
    </submittedName>
</protein>
<reference evidence="1" key="1">
    <citation type="submission" date="2020-10" db="EMBL/GenBank/DDBJ databases">
        <title>Unveiling of a novel bifunctional photoreceptor, Dualchrome1, isolated from a cosmopolitan green alga.</title>
        <authorList>
            <person name="Suzuki S."/>
            <person name="Kawachi M."/>
        </authorList>
    </citation>
    <scope>NUCLEOTIDE SEQUENCE</scope>
    <source>
        <strain evidence="1">NIES 2893</strain>
    </source>
</reference>
<name>A0A830HIM9_9CHLO</name>
<organism evidence="1 2">
    <name type="scientific">Pycnococcus provasolii</name>
    <dbReference type="NCBI Taxonomy" id="41880"/>
    <lineage>
        <taxon>Eukaryota</taxon>
        <taxon>Viridiplantae</taxon>
        <taxon>Chlorophyta</taxon>
        <taxon>Pseudoscourfieldiophyceae</taxon>
        <taxon>Pseudoscourfieldiales</taxon>
        <taxon>Pycnococcaceae</taxon>
        <taxon>Pycnococcus</taxon>
    </lineage>
</organism>
<dbReference type="Proteomes" id="UP000660262">
    <property type="component" value="Unassembled WGS sequence"/>
</dbReference>